<evidence type="ECO:0000313" key="4">
    <source>
        <dbReference type="Proteomes" id="UP000032721"/>
    </source>
</evidence>
<evidence type="ECO:0000313" key="5">
    <source>
        <dbReference type="Proteomes" id="UP000324170"/>
    </source>
</evidence>
<dbReference type="Gene3D" id="2.60.120.10">
    <property type="entry name" value="Jelly Rolls"/>
    <property type="match status" value="1"/>
</dbReference>
<protein>
    <recommendedName>
        <fullName evidence="1">(S)-ureidoglycine aminohydrolase cupin domain-containing protein</fullName>
    </recommendedName>
</protein>
<dbReference type="AlphaFoldDB" id="A0A068QNN2"/>
<reference evidence="3 5" key="2">
    <citation type="submission" date="2019-07" db="EMBL/GenBank/DDBJ databases">
        <title>Genomic Encyclopedia of Type Strains, Phase I: the one thousand microbial genomes (KMG-I) project.</title>
        <authorList>
            <person name="Kyrpides N."/>
        </authorList>
    </citation>
    <scope>NUCLEOTIDE SEQUENCE [LARGE SCALE GENOMIC DNA]</scope>
    <source>
        <strain evidence="3 5">DSM 17909</strain>
    </source>
</reference>
<dbReference type="InterPro" id="IPR008579">
    <property type="entry name" value="UGlyAH_Cupin_dom"/>
</dbReference>
<evidence type="ECO:0000313" key="3">
    <source>
        <dbReference type="EMBL" id="TYP06277.1"/>
    </source>
</evidence>
<dbReference type="KEGG" id="xdo:XDD1_0656"/>
<accession>A0A068QNN2</accession>
<dbReference type="PANTHER" id="PTHR40943:SF1">
    <property type="entry name" value="CYTOPLASMIC PROTEIN"/>
    <property type="match status" value="1"/>
</dbReference>
<dbReference type="EMBL" id="FO704550">
    <property type="protein sequence ID" value="CDG16359.1"/>
    <property type="molecule type" value="Genomic_DNA"/>
</dbReference>
<feature type="domain" description="(S)-ureidoglycine aminohydrolase cupin" evidence="1">
    <location>
        <begin position="42"/>
        <end position="116"/>
    </location>
</feature>
<dbReference type="STRING" id="351671.XDD1_0656"/>
<reference evidence="2 4" key="1">
    <citation type="submission" date="2013-07" db="EMBL/GenBank/DDBJ databases">
        <authorList>
            <person name="Genoscope - CEA"/>
        </authorList>
    </citation>
    <scope>NUCLEOTIDE SEQUENCE [LARGE SCALE GENOMIC DNA]</scope>
    <source>
        <strain evidence="2">FRM16</strain>
        <strain evidence="4">FRM16 / DSM 17909</strain>
    </source>
</reference>
<organism evidence="2 4">
    <name type="scientific">Xenorhabdus doucetiae</name>
    <dbReference type="NCBI Taxonomy" id="351671"/>
    <lineage>
        <taxon>Bacteria</taxon>
        <taxon>Pseudomonadati</taxon>
        <taxon>Pseudomonadota</taxon>
        <taxon>Gammaproteobacteria</taxon>
        <taxon>Enterobacterales</taxon>
        <taxon>Morganellaceae</taxon>
        <taxon>Xenorhabdus</taxon>
    </lineage>
</organism>
<keyword evidence="5" id="KW-1185">Reference proteome</keyword>
<dbReference type="RefSeq" id="WP_045968565.1">
    <property type="nucleotide sequence ID" value="NZ_CAWMED010000001.1"/>
</dbReference>
<evidence type="ECO:0000259" key="1">
    <source>
        <dbReference type="Pfam" id="PF05899"/>
    </source>
</evidence>
<dbReference type="SUPFAM" id="SSF51182">
    <property type="entry name" value="RmlC-like cupins"/>
    <property type="match status" value="1"/>
</dbReference>
<evidence type="ECO:0000313" key="2">
    <source>
        <dbReference type="EMBL" id="CDG16359.1"/>
    </source>
</evidence>
<proteinExistence type="predicted"/>
<gene>
    <name evidence="3" type="ORF">LY16_01911</name>
    <name evidence="2" type="ORF">XDD1_0656</name>
</gene>
<dbReference type="InterPro" id="IPR014710">
    <property type="entry name" value="RmlC-like_jellyroll"/>
</dbReference>
<dbReference type="Proteomes" id="UP000032721">
    <property type="component" value="Chromosome"/>
</dbReference>
<dbReference type="PANTHER" id="PTHR40943">
    <property type="entry name" value="CYTOPLASMIC PROTEIN-RELATED"/>
    <property type="match status" value="1"/>
</dbReference>
<dbReference type="OrthoDB" id="663248at2"/>
<dbReference type="HOGENOM" id="CLU_135055_0_0_6"/>
<dbReference type="Pfam" id="PF05899">
    <property type="entry name" value="Cupin_3"/>
    <property type="match status" value="1"/>
</dbReference>
<dbReference type="Proteomes" id="UP000324170">
    <property type="component" value="Unassembled WGS sequence"/>
</dbReference>
<dbReference type="EMBL" id="VNHN01000027">
    <property type="protein sequence ID" value="TYP06277.1"/>
    <property type="molecule type" value="Genomic_DNA"/>
</dbReference>
<name>A0A068QNN2_9GAMM</name>
<dbReference type="InterPro" id="IPR011051">
    <property type="entry name" value="RmlC_Cupin_sf"/>
</dbReference>
<sequence length="126" mass="13773">MIKPLLLDKALPELMPFGSVTNLGSIVVEGDPQASGVMIHGEPADNLTCGIFACTQGKFKMIYPFDEMATVHEGAVKLTDVKTGVMVEYQQGDSWFAAKGTEVLWEITSERFVKHYMACVNGQLSD</sequence>